<gene>
    <name evidence="1" type="ORF">BDY19DRAFT_903446</name>
</gene>
<comment type="caution">
    <text evidence="1">The sequence shown here is derived from an EMBL/GenBank/DDBJ whole genome shotgun (WGS) entry which is preliminary data.</text>
</comment>
<proteinExistence type="predicted"/>
<dbReference type="Proteomes" id="UP001055072">
    <property type="component" value="Unassembled WGS sequence"/>
</dbReference>
<sequence length="136" mass="14097">MAEETEGQPLFRGHPAQPVVAAAGAAAVAWGLSKLVPSNAHTYSVLQTGVAFLAIVVAATLQDGRFLSQTQQEVILFAGFGLLCFVLLVANRALSADSYEAPAAASADSSSTGTGAGSGGQRRAPQGYVVDEYYWY</sequence>
<organism evidence="1 2">
    <name type="scientific">Irpex rosettiformis</name>
    <dbReference type="NCBI Taxonomy" id="378272"/>
    <lineage>
        <taxon>Eukaryota</taxon>
        <taxon>Fungi</taxon>
        <taxon>Dikarya</taxon>
        <taxon>Basidiomycota</taxon>
        <taxon>Agaricomycotina</taxon>
        <taxon>Agaricomycetes</taxon>
        <taxon>Polyporales</taxon>
        <taxon>Irpicaceae</taxon>
        <taxon>Irpex</taxon>
    </lineage>
</organism>
<dbReference type="EMBL" id="MU274903">
    <property type="protein sequence ID" value="KAI0092664.1"/>
    <property type="molecule type" value="Genomic_DNA"/>
</dbReference>
<name>A0ACB8UF42_9APHY</name>
<reference evidence="1" key="1">
    <citation type="journal article" date="2021" name="Environ. Microbiol.">
        <title>Gene family expansions and transcriptome signatures uncover fungal adaptations to wood decay.</title>
        <authorList>
            <person name="Hage H."/>
            <person name="Miyauchi S."/>
            <person name="Viragh M."/>
            <person name="Drula E."/>
            <person name="Min B."/>
            <person name="Chaduli D."/>
            <person name="Navarro D."/>
            <person name="Favel A."/>
            <person name="Norest M."/>
            <person name="Lesage-Meessen L."/>
            <person name="Balint B."/>
            <person name="Merenyi Z."/>
            <person name="de Eugenio L."/>
            <person name="Morin E."/>
            <person name="Martinez A.T."/>
            <person name="Baldrian P."/>
            <person name="Stursova M."/>
            <person name="Martinez M.J."/>
            <person name="Novotny C."/>
            <person name="Magnuson J.K."/>
            <person name="Spatafora J.W."/>
            <person name="Maurice S."/>
            <person name="Pangilinan J."/>
            <person name="Andreopoulos W."/>
            <person name="LaButti K."/>
            <person name="Hundley H."/>
            <person name="Na H."/>
            <person name="Kuo A."/>
            <person name="Barry K."/>
            <person name="Lipzen A."/>
            <person name="Henrissat B."/>
            <person name="Riley R."/>
            <person name="Ahrendt S."/>
            <person name="Nagy L.G."/>
            <person name="Grigoriev I.V."/>
            <person name="Martin F."/>
            <person name="Rosso M.N."/>
        </authorList>
    </citation>
    <scope>NUCLEOTIDE SEQUENCE</scope>
    <source>
        <strain evidence="1">CBS 384.51</strain>
    </source>
</reference>
<protein>
    <submittedName>
        <fullName evidence="1">Uncharacterized protein</fullName>
    </submittedName>
</protein>
<evidence type="ECO:0000313" key="2">
    <source>
        <dbReference type="Proteomes" id="UP001055072"/>
    </source>
</evidence>
<accession>A0ACB8UF42</accession>
<evidence type="ECO:0000313" key="1">
    <source>
        <dbReference type="EMBL" id="KAI0092664.1"/>
    </source>
</evidence>
<keyword evidence="2" id="KW-1185">Reference proteome</keyword>